<dbReference type="AlphaFoldDB" id="A0A521AGY1"/>
<organism evidence="2 3">
    <name type="scientific">Saccharicrinis carchari</name>
    <dbReference type="NCBI Taxonomy" id="1168039"/>
    <lineage>
        <taxon>Bacteria</taxon>
        <taxon>Pseudomonadati</taxon>
        <taxon>Bacteroidota</taxon>
        <taxon>Bacteroidia</taxon>
        <taxon>Marinilabiliales</taxon>
        <taxon>Marinilabiliaceae</taxon>
        <taxon>Saccharicrinis</taxon>
    </lineage>
</organism>
<dbReference type="InterPro" id="IPR014748">
    <property type="entry name" value="Enoyl-CoA_hydra_C"/>
</dbReference>
<comment type="similarity">
    <text evidence="1">Belongs to the enoyl-CoA hydratase/isomerase family.</text>
</comment>
<dbReference type="InterPro" id="IPR029045">
    <property type="entry name" value="ClpP/crotonase-like_dom_sf"/>
</dbReference>
<dbReference type="Pfam" id="PF00378">
    <property type="entry name" value="ECH_1"/>
    <property type="match status" value="1"/>
</dbReference>
<protein>
    <submittedName>
        <fullName evidence="2">Methylglutaconyl-CoA hydratase</fullName>
    </submittedName>
</protein>
<gene>
    <name evidence="2" type="ORF">SAMN06265379_101136</name>
</gene>
<dbReference type="InterPro" id="IPR001753">
    <property type="entry name" value="Enoyl-CoA_hydra/iso"/>
</dbReference>
<dbReference type="Gene3D" id="3.90.226.10">
    <property type="entry name" value="2-enoyl-CoA Hydratase, Chain A, domain 1"/>
    <property type="match status" value="1"/>
</dbReference>
<dbReference type="CDD" id="cd06558">
    <property type="entry name" value="crotonase-like"/>
    <property type="match status" value="1"/>
</dbReference>
<dbReference type="PANTHER" id="PTHR42964:SF1">
    <property type="entry name" value="POLYKETIDE BIOSYNTHESIS ENOYL-COA HYDRATASE PKSH-RELATED"/>
    <property type="match status" value="1"/>
</dbReference>
<keyword evidence="3" id="KW-1185">Reference proteome</keyword>
<dbReference type="InterPro" id="IPR051683">
    <property type="entry name" value="Enoyl-CoA_Hydratase/Isomerase"/>
</dbReference>
<proteinExistence type="inferred from homology"/>
<dbReference type="SUPFAM" id="SSF52096">
    <property type="entry name" value="ClpP/crotonase"/>
    <property type="match status" value="1"/>
</dbReference>
<evidence type="ECO:0000313" key="2">
    <source>
        <dbReference type="EMBL" id="SMO33960.1"/>
    </source>
</evidence>
<dbReference type="GO" id="GO:0003824">
    <property type="term" value="F:catalytic activity"/>
    <property type="evidence" value="ECO:0007669"/>
    <property type="project" value="UniProtKB-ARBA"/>
</dbReference>
<name>A0A521AGY1_SACCC</name>
<dbReference type="Gene3D" id="1.10.12.10">
    <property type="entry name" value="Lyase 2-enoyl-coa Hydratase, Chain A, domain 2"/>
    <property type="match status" value="1"/>
</dbReference>
<evidence type="ECO:0000256" key="1">
    <source>
        <dbReference type="ARBA" id="ARBA00005254"/>
    </source>
</evidence>
<dbReference type="Proteomes" id="UP000319040">
    <property type="component" value="Unassembled WGS sequence"/>
</dbReference>
<evidence type="ECO:0000313" key="3">
    <source>
        <dbReference type="Proteomes" id="UP000319040"/>
    </source>
</evidence>
<dbReference type="PANTHER" id="PTHR42964">
    <property type="entry name" value="ENOYL-COA HYDRATASE"/>
    <property type="match status" value="1"/>
</dbReference>
<reference evidence="2 3" key="1">
    <citation type="submission" date="2017-05" db="EMBL/GenBank/DDBJ databases">
        <authorList>
            <person name="Varghese N."/>
            <person name="Submissions S."/>
        </authorList>
    </citation>
    <scope>NUCLEOTIDE SEQUENCE [LARGE SCALE GENOMIC DNA]</scope>
    <source>
        <strain evidence="2 3">DSM 27040</strain>
    </source>
</reference>
<accession>A0A521AGY1</accession>
<dbReference type="EMBL" id="FXTB01000001">
    <property type="protein sequence ID" value="SMO33960.1"/>
    <property type="molecule type" value="Genomic_DNA"/>
</dbReference>
<sequence>MIPHRMVSSECKKAMQNITFYIENKIAFLGLNRPDKKNALNKAMITEIIATLNMHKANRSFRVLIIYGTGDCFCSGADLDWMKQGLKQSKTQNIDDAKLFNTLFETIYTFPVPVICEVRKSAFGGAVGLLACSDIVVCEADSTFGFPEVKLGIIPATIAPYIMSKMGNSNARKRLLMPEPFSAKEAQAEALVHFIADKEPVREKTLAIARAVAQGAPDALIQTKALLRRLEEHLEDESSKLFCARMIASARISNEGQEGVTAFFEKRKPAWNK</sequence>